<dbReference type="PANTHER" id="PTHR31384:SF187">
    <property type="entry name" value="AUXIN RESPONSE FACTOR"/>
    <property type="match status" value="1"/>
</dbReference>
<protein>
    <recommendedName>
        <fullName evidence="6">TF-B3 domain-containing protein</fullName>
    </recommendedName>
</protein>
<evidence type="ECO:0000256" key="1">
    <source>
        <dbReference type="ARBA" id="ARBA00004123"/>
    </source>
</evidence>
<sequence length="333" mass="38141">IFLLRYTYDPTYTIFLSVDFVRGEASPSLDETDLSFEVIENMASSEVSTKGNHRGGIENFSAAFAGGEAEITQSNRSFFVCVVDPEAALYKELWHACAGPLVTVPRQDDRGSIEKPRWRNSRCLSMIFLRRSFVESLIGAYAQITLFLEPIQDENAIEKEAPLPPPPKFQVHSFCKTLTASDTSTHGGFSVLSRHADECLPPLDMSLQPPTQELVAKKLHANEWRFRHIFRGQQRRHLLQSGWSVGENGELRVGVRRAIRQQGNARRKAHRLQREQFPLLCFFTRSVEIIYDAILHMVAQKHFHELIEIQWYLQMMCEKQLKLQDTRSSSSMP</sequence>
<dbReference type="InterPro" id="IPR044835">
    <property type="entry name" value="ARF_plant"/>
</dbReference>
<organism evidence="7 8">
    <name type="scientific">Brassica rapa subsp. trilocularis</name>
    <dbReference type="NCBI Taxonomy" id="1813537"/>
    <lineage>
        <taxon>Eukaryota</taxon>
        <taxon>Viridiplantae</taxon>
        <taxon>Streptophyta</taxon>
        <taxon>Embryophyta</taxon>
        <taxon>Tracheophyta</taxon>
        <taxon>Spermatophyta</taxon>
        <taxon>Magnoliopsida</taxon>
        <taxon>eudicotyledons</taxon>
        <taxon>Gunneridae</taxon>
        <taxon>Pentapetalae</taxon>
        <taxon>rosids</taxon>
        <taxon>malvids</taxon>
        <taxon>Brassicales</taxon>
        <taxon>Brassicaceae</taxon>
        <taxon>Brassiceae</taxon>
        <taxon>Brassica</taxon>
    </lineage>
</organism>
<evidence type="ECO:0000313" key="7">
    <source>
        <dbReference type="EMBL" id="KAG5414166.1"/>
    </source>
</evidence>
<dbReference type="Proteomes" id="UP000823674">
    <property type="component" value="Chromosome A01"/>
</dbReference>
<keyword evidence="4" id="KW-0804">Transcription</keyword>
<feature type="non-terminal residue" evidence="7">
    <location>
        <position position="1"/>
    </location>
</feature>
<dbReference type="SMART" id="SM01019">
    <property type="entry name" value="B3"/>
    <property type="match status" value="1"/>
</dbReference>
<keyword evidence="8" id="KW-1185">Reference proteome</keyword>
<dbReference type="InterPro" id="IPR003340">
    <property type="entry name" value="B3_DNA-bd"/>
</dbReference>
<comment type="subcellular location">
    <subcellularLocation>
        <location evidence="1">Nucleus</location>
    </subcellularLocation>
</comment>
<dbReference type="CDD" id="cd10017">
    <property type="entry name" value="B3_DNA"/>
    <property type="match status" value="1"/>
</dbReference>
<evidence type="ECO:0000256" key="5">
    <source>
        <dbReference type="ARBA" id="ARBA00023242"/>
    </source>
</evidence>
<dbReference type="InterPro" id="IPR015300">
    <property type="entry name" value="DNA-bd_pseudobarrel_sf"/>
</dbReference>
<feature type="domain" description="TF-B3" evidence="6">
    <location>
        <begin position="174"/>
        <end position="259"/>
    </location>
</feature>
<keyword evidence="2" id="KW-0805">Transcription regulation</keyword>
<proteinExistence type="predicted"/>
<dbReference type="Pfam" id="PF02362">
    <property type="entry name" value="B3"/>
    <property type="match status" value="1"/>
</dbReference>
<gene>
    <name evidence="7" type="primary">A01g503130.1_BraROA</name>
    <name evidence="7" type="ORF">IGI04_001733</name>
</gene>
<evidence type="ECO:0000259" key="6">
    <source>
        <dbReference type="SMART" id="SM01019"/>
    </source>
</evidence>
<accession>A0ABQ7NTI0</accession>
<evidence type="ECO:0000313" key="8">
    <source>
        <dbReference type="Proteomes" id="UP000823674"/>
    </source>
</evidence>
<dbReference type="Gene3D" id="2.40.330.10">
    <property type="entry name" value="DNA-binding pseudobarrel domain"/>
    <property type="match status" value="1"/>
</dbReference>
<keyword evidence="5" id="KW-0539">Nucleus</keyword>
<dbReference type="SUPFAM" id="SSF101936">
    <property type="entry name" value="DNA-binding pseudobarrel domain"/>
    <property type="match status" value="1"/>
</dbReference>
<comment type="caution">
    <text evidence="7">The sequence shown here is derived from an EMBL/GenBank/DDBJ whole genome shotgun (WGS) entry which is preliminary data.</text>
</comment>
<reference evidence="7 8" key="1">
    <citation type="submission" date="2021-03" db="EMBL/GenBank/DDBJ databases">
        <authorList>
            <person name="King G.J."/>
            <person name="Bancroft I."/>
            <person name="Baten A."/>
            <person name="Bloomfield J."/>
            <person name="Borpatragohain P."/>
            <person name="He Z."/>
            <person name="Irish N."/>
            <person name="Irwin J."/>
            <person name="Liu K."/>
            <person name="Mauleon R.P."/>
            <person name="Moore J."/>
            <person name="Morris R."/>
            <person name="Ostergaard L."/>
            <person name="Wang B."/>
            <person name="Wells R."/>
        </authorList>
    </citation>
    <scope>NUCLEOTIDE SEQUENCE [LARGE SCALE GENOMIC DNA]</scope>
    <source>
        <strain evidence="7">R-o-18</strain>
        <tissue evidence="7">Leaf</tissue>
    </source>
</reference>
<keyword evidence="3" id="KW-0238">DNA-binding</keyword>
<dbReference type="EMBL" id="JADBGQ010000001">
    <property type="protein sequence ID" value="KAG5414166.1"/>
    <property type="molecule type" value="Genomic_DNA"/>
</dbReference>
<evidence type="ECO:0000256" key="3">
    <source>
        <dbReference type="ARBA" id="ARBA00023125"/>
    </source>
</evidence>
<evidence type="ECO:0000256" key="4">
    <source>
        <dbReference type="ARBA" id="ARBA00023163"/>
    </source>
</evidence>
<evidence type="ECO:0000256" key="2">
    <source>
        <dbReference type="ARBA" id="ARBA00023015"/>
    </source>
</evidence>
<name>A0ABQ7NTI0_BRACM</name>
<dbReference type="PANTHER" id="PTHR31384">
    <property type="entry name" value="AUXIN RESPONSE FACTOR 4-RELATED"/>
    <property type="match status" value="1"/>
</dbReference>